<dbReference type="InterPro" id="IPR027417">
    <property type="entry name" value="P-loop_NTPase"/>
</dbReference>
<protein>
    <recommendedName>
        <fullName evidence="1">ATP-dependent DNA helicase</fullName>
        <ecNumber evidence="1">5.6.2.3</ecNumber>
    </recommendedName>
</protein>
<dbReference type="InterPro" id="IPR010285">
    <property type="entry name" value="DNA_helicase_pif1-like_DEAD"/>
</dbReference>
<keyword evidence="1" id="KW-0347">Helicase</keyword>
<organism evidence="3 4">
    <name type="scientific">Puccinia sorghi</name>
    <dbReference type="NCBI Taxonomy" id="27349"/>
    <lineage>
        <taxon>Eukaryota</taxon>
        <taxon>Fungi</taxon>
        <taxon>Dikarya</taxon>
        <taxon>Basidiomycota</taxon>
        <taxon>Pucciniomycotina</taxon>
        <taxon>Pucciniomycetes</taxon>
        <taxon>Pucciniales</taxon>
        <taxon>Pucciniaceae</taxon>
        <taxon>Puccinia</taxon>
    </lineage>
</organism>
<dbReference type="PANTHER" id="PTHR47642:SF7">
    <property type="entry name" value="ATP-DEPENDENT DNA HELICASE PIF1"/>
    <property type="match status" value="1"/>
</dbReference>
<proteinExistence type="inferred from homology"/>
<evidence type="ECO:0000259" key="2">
    <source>
        <dbReference type="Pfam" id="PF05970"/>
    </source>
</evidence>
<comment type="cofactor">
    <cofactor evidence="1">
        <name>Mg(2+)</name>
        <dbReference type="ChEBI" id="CHEBI:18420"/>
    </cofactor>
</comment>
<keyword evidence="1" id="KW-0547">Nucleotide-binding</keyword>
<dbReference type="STRING" id="27349.A0A0L6U906"/>
<dbReference type="GO" id="GO:0005524">
    <property type="term" value="F:ATP binding"/>
    <property type="evidence" value="ECO:0007669"/>
    <property type="project" value="UniProtKB-KW"/>
</dbReference>
<reference evidence="3 4" key="1">
    <citation type="submission" date="2015-08" db="EMBL/GenBank/DDBJ databases">
        <title>Next Generation Sequencing and Analysis of the Genome of Puccinia sorghi L Schw, the Causal Agent of Maize Common Rust.</title>
        <authorList>
            <person name="Rochi L."/>
            <person name="Burguener G."/>
            <person name="Darino M."/>
            <person name="Turjanski A."/>
            <person name="Kreff E."/>
            <person name="Dieguez M.J."/>
            <person name="Sacco F."/>
        </authorList>
    </citation>
    <scope>NUCLEOTIDE SEQUENCE [LARGE SCALE GENOMIC DNA]</scope>
    <source>
        <strain evidence="3 4">RO10H11247</strain>
    </source>
</reference>
<evidence type="ECO:0000313" key="3">
    <source>
        <dbReference type="EMBL" id="KNZ45029.1"/>
    </source>
</evidence>
<evidence type="ECO:0000313" key="4">
    <source>
        <dbReference type="Proteomes" id="UP000037035"/>
    </source>
</evidence>
<keyword evidence="1" id="KW-0233">DNA recombination</keyword>
<dbReference type="GO" id="GO:0006310">
    <property type="term" value="P:DNA recombination"/>
    <property type="evidence" value="ECO:0007669"/>
    <property type="project" value="UniProtKB-KW"/>
</dbReference>
<comment type="catalytic activity">
    <reaction evidence="1">
        <text>ATP + H2O = ADP + phosphate + H(+)</text>
        <dbReference type="Rhea" id="RHEA:13065"/>
        <dbReference type="ChEBI" id="CHEBI:15377"/>
        <dbReference type="ChEBI" id="CHEBI:15378"/>
        <dbReference type="ChEBI" id="CHEBI:30616"/>
        <dbReference type="ChEBI" id="CHEBI:43474"/>
        <dbReference type="ChEBI" id="CHEBI:456216"/>
        <dbReference type="EC" id="5.6.2.3"/>
    </reaction>
</comment>
<dbReference type="EMBL" id="LAVV01014115">
    <property type="protein sequence ID" value="KNZ45029.1"/>
    <property type="molecule type" value="Genomic_DNA"/>
</dbReference>
<feature type="domain" description="DNA helicase Pif1-like DEAD-box helicase" evidence="2">
    <location>
        <begin position="29"/>
        <end position="159"/>
    </location>
</feature>
<keyword evidence="1" id="KW-0227">DNA damage</keyword>
<dbReference type="VEuPathDB" id="FungiDB:VP01_855g6"/>
<gene>
    <name evidence="3" type="ORF">VP01_855g6</name>
</gene>
<sequence>MFCLLIDKKNSCASPPTTPPLPPLPLPLTASTGAAACTISRTTLHAFGGIRLGVDSVRVCIAGARSDQTVRDRWGTVEVLVMDEISMIASDYMSKLDAVARVLRVRGKTMGGIQIIMCGDFLQLPPVTKDCAKLFLSDWWRNAWVQTILLRDSMRQTDPEFISGLNAMRMGSMPPGALGCMLAGECSSYIEGLMSQATKLKCLKRAANEHNMRELEKIERQELRCFYAQDCGQSWSSGHACEKPSSLPCFRLSPPTVHPLNPPGGLPIWFASAAPSRTTLVRPFLLQCPLELPKPNPPSYSPPALSPPPMGLSAYTMLSAAATAETRSYCLTCLQRLHTGMICEIFLLFLETPCADLSAKCDQASVCNYRLEPQYNSVIACVCIHNINILWNGHSDQIFQQSDANLQNQPVQHKIDNVYPVQQLKNDRECEECENWQDEIAETLWQQYIATLEMRCR</sequence>
<keyword evidence="4" id="KW-1185">Reference proteome</keyword>
<dbReference type="GO" id="GO:0043139">
    <property type="term" value="F:5'-3' DNA helicase activity"/>
    <property type="evidence" value="ECO:0007669"/>
    <property type="project" value="UniProtKB-EC"/>
</dbReference>
<dbReference type="OrthoDB" id="1681765at2759"/>
<keyword evidence="1" id="KW-0067">ATP-binding</keyword>
<comment type="caution">
    <text evidence="3">The sequence shown here is derived from an EMBL/GenBank/DDBJ whole genome shotgun (WGS) entry which is preliminary data.</text>
</comment>
<dbReference type="GO" id="GO:0000723">
    <property type="term" value="P:telomere maintenance"/>
    <property type="evidence" value="ECO:0007669"/>
    <property type="project" value="InterPro"/>
</dbReference>
<dbReference type="EC" id="5.6.2.3" evidence="1"/>
<dbReference type="PANTHER" id="PTHR47642">
    <property type="entry name" value="ATP-DEPENDENT DNA HELICASE"/>
    <property type="match status" value="1"/>
</dbReference>
<evidence type="ECO:0000256" key="1">
    <source>
        <dbReference type="RuleBase" id="RU363044"/>
    </source>
</evidence>
<dbReference type="InterPro" id="IPR051055">
    <property type="entry name" value="PIF1_helicase"/>
</dbReference>
<dbReference type="GO" id="GO:0016887">
    <property type="term" value="F:ATP hydrolysis activity"/>
    <property type="evidence" value="ECO:0007669"/>
    <property type="project" value="RHEA"/>
</dbReference>
<keyword evidence="1" id="KW-0234">DNA repair</keyword>
<keyword evidence="1" id="KW-0378">Hydrolase</keyword>
<name>A0A0L6U906_9BASI</name>
<comment type="similarity">
    <text evidence="1">Belongs to the helicase family.</text>
</comment>
<dbReference type="GO" id="GO:0006281">
    <property type="term" value="P:DNA repair"/>
    <property type="evidence" value="ECO:0007669"/>
    <property type="project" value="UniProtKB-KW"/>
</dbReference>
<dbReference type="Proteomes" id="UP000037035">
    <property type="component" value="Unassembled WGS sequence"/>
</dbReference>
<accession>A0A0L6U906</accession>
<dbReference type="Pfam" id="PF05970">
    <property type="entry name" value="PIF1"/>
    <property type="match status" value="1"/>
</dbReference>
<dbReference type="Gene3D" id="3.40.50.300">
    <property type="entry name" value="P-loop containing nucleotide triphosphate hydrolases"/>
    <property type="match status" value="1"/>
</dbReference>
<dbReference type="AlphaFoldDB" id="A0A0L6U906"/>
<dbReference type="SUPFAM" id="SSF52540">
    <property type="entry name" value="P-loop containing nucleoside triphosphate hydrolases"/>
    <property type="match status" value="1"/>
</dbReference>